<comment type="caution">
    <text evidence="7">The sequence shown here is derived from an EMBL/GenBank/DDBJ whole genome shotgun (WGS) entry which is preliminary data.</text>
</comment>
<reference evidence="7 8" key="1">
    <citation type="journal article" date="2021" name="Comput. Struct. Biotechnol. J.">
        <title>De novo genome assembly of the potent medicinal plant Rehmannia glutinosa using nanopore technology.</title>
        <authorList>
            <person name="Ma L."/>
            <person name="Dong C."/>
            <person name="Song C."/>
            <person name="Wang X."/>
            <person name="Zheng X."/>
            <person name="Niu Y."/>
            <person name="Chen S."/>
            <person name="Feng W."/>
        </authorList>
    </citation>
    <scope>NUCLEOTIDE SEQUENCE [LARGE SCALE GENOMIC DNA]</scope>
    <source>
        <strain evidence="7">DH-2019</strain>
    </source>
</reference>
<feature type="domain" description="ABC transmembrane type-1" evidence="6">
    <location>
        <begin position="118"/>
        <end position="351"/>
    </location>
</feature>
<feature type="transmembrane region" description="Helical" evidence="5">
    <location>
        <begin position="74"/>
        <end position="97"/>
    </location>
</feature>
<proteinExistence type="predicted"/>
<dbReference type="PROSITE" id="PS00211">
    <property type="entry name" value="ABC_TRANSPORTER_1"/>
    <property type="match status" value="1"/>
</dbReference>
<keyword evidence="8" id="KW-1185">Reference proteome</keyword>
<evidence type="ECO:0000313" key="7">
    <source>
        <dbReference type="EMBL" id="KAK6155222.1"/>
    </source>
</evidence>
<organism evidence="7 8">
    <name type="scientific">Rehmannia glutinosa</name>
    <name type="common">Chinese foxglove</name>
    <dbReference type="NCBI Taxonomy" id="99300"/>
    <lineage>
        <taxon>Eukaryota</taxon>
        <taxon>Viridiplantae</taxon>
        <taxon>Streptophyta</taxon>
        <taxon>Embryophyta</taxon>
        <taxon>Tracheophyta</taxon>
        <taxon>Spermatophyta</taxon>
        <taxon>Magnoliopsida</taxon>
        <taxon>eudicotyledons</taxon>
        <taxon>Gunneridae</taxon>
        <taxon>Pentapetalae</taxon>
        <taxon>asterids</taxon>
        <taxon>lamiids</taxon>
        <taxon>Lamiales</taxon>
        <taxon>Orobanchaceae</taxon>
        <taxon>Rehmannieae</taxon>
        <taxon>Rehmannia</taxon>
    </lineage>
</organism>
<dbReference type="InterPro" id="IPR036640">
    <property type="entry name" value="ABC1_TM_sf"/>
</dbReference>
<dbReference type="Gene3D" id="1.20.1560.10">
    <property type="entry name" value="ABC transporter type 1, transmembrane domain"/>
    <property type="match status" value="1"/>
</dbReference>
<evidence type="ECO:0000256" key="5">
    <source>
        <dbReference type="SAM" id="Phobius"/>
    </source>
</evidence>
<dbReference type="PROSITE" id="PS50929">
    <property type="entry name" value="ABC_TM1F"/>
    <property type="match status" value="1"/>
</dbReference>
<feature type="transmembrane region" description="Helical" evidence="5">
    <location>
        <begin position="118"/>
        <end position="144"/>
    </location>
</feature>
<dbReference type="SUPFAM" id="SSF52540">
    <property type="entry name" value="P-loop containing nucleoside triphosphate hydrolases"/>
    <property type="match status" value="1"/>
</dbReference>
<dbReference type="InterPro" id="IPR011527">
    <property type="entry name" value="ABC1_TM_dom"/>
</dbReference>
<evidence type="ECO:0000256" key="2">
    <source>
        <dbReference type="ARBA" id="ARBA00022692"/>
    </source>
</evidence>
<dbReference type="InterPro" id="IPR039421">
    <property type="entry name" value="Type_1_exporter"/>
</dbReference>
<protein>
    <recommendedName>
        <fullName evidence="6">ABC transmembrane type-1 domain-containing protein</fullName>
    </recommendedName>
</protein>
<dbReference type="PANTHER" id="PTHR43394:SF19">
    <property type="entry name" value="ABC TRANSPORTER B FAMILY"/>
    <property type="match status" value="1"/>
</dbReference>
<name>A0ABR0X6E9_REHGL</name>
<comment type="subcellular location">
    <subcellularLocation>
        <location evidence="1">Membrane</location>
        <topology evidence="1">Multi-pass membrane protein</topology>
    </subcellularLocation>
</comment>
<dbReference type="InterPro" id="IPR017871">
    <property type="entry name" value="ABC_transporter-like_CS"/>
</dbReference>
<dbReference type="Proteomes" id="UP001318860">
    <property type="component" value="Unassembled WGS sequence"/>
</dbReference>
<gene>
    <name evidence="7" type="ORF">DH2020_009470</name>
</gene>
<dbReference type="InterPro" id="IPR003439">
    <property type="entry name" value="ABC_transporter-like_ATP-bd"/>
</dbReference>
<accession>A0ABR0X6E9</accession>
<keyword evidence="4 5" id="KW-0472">Membrane</keyword>
<keyword evidence="2 5" id="KW-0812">Transmembrane</keyword>
<dbReference type="SUPFAM" id="SSF90123">
    <property type="entry name" value="ABC transporter transmembrane region"/>
    <property type="match status" value="1"/>
</dbReference>
<dbReference type="PANTHER" id="PTHR43394">
    <property type="entry name" value="ATP-DEPENDENT PERMEASE MDL1, MITOCHONDRIAL"/>
    <property type="match status" value="1"/>
</dbReference>
<evidence type="ECO:0000256" key="1">
    <source>
        <dbReference type="ARBA" id="ARBA00004141"/>
    </source>
</evidence>
<sequence length="567" mass="63516">MHLSKIGRIVGIKGGTLHVFKRWFEFIRDVFPGGSWWSLSDFERKIDGYPIAAKPITVLKALRQMWELVADEKWILYTAFGALAVAAVSEISMPGILTASVFSAQNGEMLVFYRNSRLLIYLCFTSGICSGLRSGCFAIANMILVKRLRNTVYSSLLLQDISFFDTETVGNLTSRISTDCQRLSHTIANDIHLILRNILQGTGAFIALMTLSWPLALSSLVICFILSAIFLFYGRYQKKAAVLAQDFVASANEAAEETFSLIRTIRAYGTEREEFQRFTQWLDGLAFVGMRESVAYGFWTLSFNTLYSPFGGMCILTGSVSAEQLTKYVLYCEWLIYAAWRLQDSMSSLLQSVGASEKVFQLMHLPPRVKLQKLTGRVDFVNVSFYYSSSKQVPIFKDVHFSIQANEVVAIILIDGIPLREMDVGWLREKIGFVGQEPQLFHMDVKSNISYGCCRSISQEEIEFAAKNANAHEFISALPNGYDTIIDDKLLSGGQKQRIAIARALLRDPTILVLDEATSALDAESEGHITIGSHGELLRRNGLYARLLNTQTDAPLFSKQQKEGLVE</sequence>
<evidence type="ECO:0000313" key="8">
    <source>
        <dbReference type="Proteomes" id="UP001318860"/>
    </source>
</evidence>
<dbReference type="InterPro" id="IPR027417">
    <property type="entry name" value="P-loop_NTPase"/>
</dbReference>
<evidence type="ECO:0000256" key="4">
    <source>
        <dbReference type="ARBA" id="ARBA00023136"/>
    </source>
</evidence>
<dbReference type="Pfam" id="PF00005">
    <property type="entry name" value="ABC_tran"/>
    <property type="match status" value="1"/>
</dbReference>
<dbReference type="Gene3D" id="3.40.50.300">
    <property type="entry name" value="P-loop containing nucleotide triphosphate hydrolases"/>
    <property type="match status" value="1"/>
</dbReference>
<dbReference type="CDD" id="cd18572">
    <property type="entry name" value="ABC_6TM_TAP"/>
    <property type="match status" value="1"/>
</dbReference>
<keyword evidence="3 5" id="KW-1133">Transmembrane helix</keyword>
<dbReference type="EMBL" id="JABTTQ020000005">
    <property type="protein sequence ID" value="KAK6155222.1"/>
    <property type="molecule type" value="Genomic_DNA"/>
</dbReference>
<dbReference type="Pfam" id="PF00664">
    <property type="entry name" value="ABC_membrane"/>
    <property type="match status" value="1"/>
</dbReference>
<evidence type="ECO:0000256" key="3">
    <source>
        <dbReference type="ARBA" id="ARBA00022989"/>
    </source>
</evidence>
<evidence type="ECO:0000259" key="6">
    <source>
        <dbReference type="PROSITE" id="PS50929"/>
    </source>
</evidence>
<feature type="transmembrane region" description="Helical" evidence="5">
    <location>
        <begin position="211"/>
        <end position="233"/>
    </location>
</feature>